<keyword evidence="2" id="KW-1185">Reference proteome</keyword>
<gene>
    <name evidence="1" type="ORF">BEN47_14840</name>
</gene>
<evidence type="ECO:0000313" key="1">
    <source>
        <dbReference type="EMBL" id="OGX85481.1"/>
    </source>
</evidence>
<dbReference type="EMBL" id="MDZB01000105">
    <property type="protein sequence ID" value="OGX85481.1"/>
    <property type="molecule type" value="Genomic_DNA"/>
</dbReference>
<dbReference type="Proteomes" id="UP000176294">
    <property type="component" value="Unassembled WGS sequence"/>
</dbReference>
<sequence length="162" mass="17012">MVAQERGLELEPGVFAGNELARGQLVVKAGGNGFEVGPAEVVQVRITQNLVQVAAGLLRVPRGHNHSAYLLHLRRRVAKARQGGAGQPAAGRLVALVGVQKAGIVVERRRAQQKQGLGIRHAFGSGQVGGHSGHVKGMVQAVVVERGRKAAPQLVHNKLFGG</sequence>
<protein>
    <submittedName>
        <fullName evidence="1">Uncharacterized protein</fullName>
    </submittedName>
</protein>
<name>A0A1G1T3N7_9BACT</name>
<reference evidence="1 2" key="1">
    <citation type="submission" date="2016-08" db="EMBL/GenBank/DDBJ databases">
        <title>Hymenobacter coccineus sp. nov., Hymenobacter lapidarius sp. nov. and Hymenobacter glacialis sp. nov., isolated from Antarctic soil.</title>
        <authorList>
            <person name="Sedlacek I."/>
            <person name="Kralova S."/>
            <person name="Kyrova K."/>
            <person name="Maslanova I."/>
            <person name="Stankova E."/>
            <person name="Vrbovska V."/>
            <person name="Nemec M."/>
            <person name="Bartak M."/>
            <person name="Svec P."/>
            <person name="Busse H.-J."/>
            <person name="Pantucek R."/>
        </authorList>
    </citation>
    <scope>NUCLEOTIDE SEQUENCE [LARGE SCALE GENOMIC DNA]</scope>
    <source>
        <strain evidence="1 2">CCM 8643</strain>
    </source>
</reference>
<proteinExistence type="predicted"/>
<accession>A0A1G1T3N7</accession>
<evidence type="ECO:0000313" key="2">
    <source>
        <dbReference type="Proteomes" id="UP000176294"/>
    </source>
</evidence>
<dbReference type="AlphaFoldDB" id="A0A1G1T3N7"/>
<organism evidence="1 2">
    <name type="scientific">Hymenobacter lapidarius</name>
    <dbReference type="NCBI Taxonomy" id="1908237"/>
    <lineage>
        <taxon>Bacteria</taxon>
        <taxon>Pseudomonadati</taxon>
        <taxon>Bacteroidota</taxon>
        <taxon>Cytophagia</taxon>
        <taxon>Cytophagales</taxon>
        <taxon>Hymenobacteraceae</taxon>
        <taxon>Hymenobacter</taxon>
    </lineage>
</organism>
<comment type="caution">
    <text evidence="1">The sequence shown here is derived from an EMBL/GenBank/DDBJ whole genome shotgun (WGS) entry which is preliminary data.</text>
</comment>